<feature type="compositionally biased region" description="Basic and acidic residues" evidence="1">
    <location>
        <begin position="1"/>
        <end position="11"/>
    </location>
</feature>
<feature type="compositionally biased region" description="Basic and acidic residues" evidence="1">
    <location>
        <begin position="36"/>
        <end position="47"/>
    </location>
</feature>
<keyword evidence="3" id="KW-1185">Reference proteome</keyword>
<reference evidence="2" key="2">
    <citation type="journal article" date="2023" name="IMA Fungus">
        <title>Comparative genomic study of the Penicillium genus elucidates a diverse pangenome and 15 lateral gene transfer events.</title>
        <authorList>
            <person name="Petersen C."/>
            <person name="Sorensen T."/>
            <person name="Nielsen M.R."/>
            <person name="Sondergaard T.E."/>
            <person name="Sorensen J.L."/>
            <person name="Fitzpatrick D.A."/>
            <person name="Frisvad J.C."/>
            <person name="Nielsen K.L."/>
        </authorList>
    </citation>
    <scope>NUCLEOTIDE SEQUENCE</scope>
    <source>
        <strain evidence="2">IBT 29864</strain>
    </source>
</reference>
<dbReference type="AlphaFoldDB" id="A0A9W9SLJ2"/>
<feature type="region of interest" description="Disordered" evidence="1">
    <location>
        <begin position="1"/>
        <end position="55"/>
    </location>
</feature>
<evidence type="ECO:0000313" key="3">
    <source>
        <dbReference type="Proteomes" id="UP001147782"/>
    </source>
</evidence>
<dbReference type="RefSeq" id="XP_056558063.1">
    <property type="nucleotide sequence ID" value="XM_056695851.1"/>
</dbReference>
<organism evidence="2 3">
    <name type="scientific">Penicillium cataractarum</name>
    <dbReference type="NCBI Taxonomy" id="2100454"/>
    <lineage>
        <taxon>Eukaryota</taxon>
        <taxon>Fungi</taxon>
        <taxon>Dikarya</taxon>
        <taxon>Ascomycota</taxon>
        <taxon>Pezizomycotina</taxon>
        <taxon>Eurotiomycetes</taxon>
        <taxon>Eurotiomycetidae</taxon>
        <taxon>Eurotiales</taxon>
        <taxon>Aspergillaceae</taxon>
        <taxon>Penicillium</taxon>
    </lineage>
</organism>
<name>A0A9W9SLJ2_9EURO</name>
<evidence type="ECO:0000313" key="2">
    <source>
        <dbReference type="EMBL" id="KAJ5380492.1"/>
    </source>
</evidence>
<dbReference type="EMBL" id="JAPZBS010000002">
    <property type="protein sequence ID" value="KAJ5380492.1"/>
    <property type="molecule type" value="Genomic_DNA"/>
</dbReference>
<reference evidence="2" key="1">
    <citation type="submission" date="2022-11" db="EMBL/GenBank/DDBJ databases">
        <authorList>
            <person name="Petersen C."/>
        </authorList>
    </citation>
    <scope>NUCLEOTIDE SEQUENCE</scope>
    <source>
        <strain evidence="2">IBT 29864</strain>
    </source>
</reference>
<protein>
    <submittedName>
        <fullName evidence="2">Uncharacterized protein</fullName>
    </submittedName>
</protein>
<dbReference type="Proteomes" id="UP001147782">
    <property type="component" value="Unassembled WGS sequence"/>
</dbReference>
<sequence>MVVEAEAHQNERVQVTKKNEGRGSRRKMQAGLTTFEEGKEERVREQSPAEASAALAHRSRFSLRGWE</sequence>
<evidence type="ECO:0000256" key="1">
    <source>
        <dbReference type="SAM" id="MobiDB-lite"/>
    </source>
</evidence>
<dbReference type="GeneID" id="81435028"/>
<comment type="caution">
    <text evidence="2">The sequence shown here is derived from an EMBL/GenBank/DDBJ whole genome shotgun (WGS) entry which is preliminary data.</text>
</comment>
<accession>A0A9W9SLJ2</accession>
<gene>
    <name evidence="2" type="ORF">N7496_002920</name>
</gene>
<proteinExistence type="predicted"/>